<dbReference type="Proteomes" id="UP000594454">
    <property type="component" value="Chromosome 3"/>
</dbReference>
<comment type="subcellular location">
    <subcellularLocation>
        <location evidence="1 8">Cell membrane</location>
        <topology evidence="1 8">Multi-pass membrane protein</topology>
    </subcellularLocation>
</comment>
<reference evidence="9 10" key="1">
    <citation type="submission" date="2020-11" db="EMBL/GenBank/DDBJ databases">
        <authorList>
            <person name="Wallbank WR R."/>
            <person name="Pardo Diaz C."/>
            <person name="Kozak K."/>
            <person name="Martin S."/>
            <person name="Jiggins C."/>
            <person name="Moest M."/>
            <person name="Warren A I."/>
            <person name="Generalovic N T."/>
            <person name="Byers J.R.P. K."/>
            <person name="Montejo-Kovacevich G."/>
            <person name="Yen C E."/>
        </authorList>
    </citation>
    <scope>NUCLEOTIDE SEQUENCE [LARGE SCALE GENOMIC DNA]</scope>
</reference>
<evidence type="ECO:0000256" key="3">
    <source>
        <dbReference type="ARBA" id="ARBA00022692"/>
    </source>
</evidence>
<dbReference type="AlphaFoldDB" id="A0A7R8YU30"/>
<keyword evidence="4 8" id="KW-1133">Transmembrane helix</keyword>
<name>A0A7R8YU30_HERIL</name>
<evidence type="ECO:0000256" key="2">
    <source>
        <dbReference type="ARBA" id="ARBA00022475"/>
    </source>
</evidence>
<dbReference type="GO" id="GO:0007165">
    <property type="term" value="P:signal transduction"/>
    <property type="evidence" value="ECO:0007669"/>
    <property type="project" value="UniProtKB-KW"/>
</dbReference>
<comment type="similarity">
    <text evidence="8">Belongs to the insect chemoreceptor superfamily. Gustatory receptor (GR) family.</text>
</comment>
<keyword evidence="2 8" id="KW-1003">Cell membrane</keyword>
<keyword evidence="6 8" id="KW-0675">Receptor</keyword>
<dbReference type="GO" id="GO:0005886">
    <property type="term" value="C:plasma membrane"/>
    <property type="evidence" value="ECO:0007669"/>
    <property type="project" value="UniProtKB-SubCell"/>
</dbReference>
<evidence type="ECO:0000256" key="4">
    <source>
        <dbReference type="ARBA" id="ARBA00022989"/>
    </source>
</evidence>
<feature type="transmembrane region" description="Helical" evidence="8">
    <location>
        <begin position="329"/>
        <end position="347"/>
    </location>
</feature>
<dbReference type="GO" id="GO:0043025">
    <property type="term" value="C:neuronal cell body"/>
    <property type="evidence" value="ECO:0007669"/>
    <property type="project" value="TreeGrafter"/>
</dbReference>
<evidence type="ECO:0000313" key="9">
    <source>
        <dbReference type="EMBL" id="CAD7085702.1"/>
    </source>
</evidence>
<keyword evidence="7 8" id="KW-0807">Transducer</keyword>
<dbReference type="GO" id="GO:0004984">
    <property type="term" value="F:olfactory receptor activity"/>
    <property type="evidence" value="ECO:0007669"/>
    <property type="project" value="TreeGrafter"/>
</dbReference>
<proteinExistence type="inferred from homology"/>
<comment type="caution">
    <text evidence="8">Lacks conserved residue(s) required for the propagation of feature annotation.</text>
</comment>
<protein>
    <recommendedName>
        <fullName evidence="8">Gustatory receptor</fullName>
    </recommendedName>
</protein>
<dbReference type="PANTHER" id="PTHR21143">
    <property type="entry name" value="INVERTEBRATE GUSTATORY RECEPTOR"/>
    <property type="match status" value="1"/>
</dbReference>
<dbReference type="PANTHER" id="PTHR21143:SF121">
    <property type="entry name" value="GUSTATORY AND ODORANT RECEPTOR 21A"/>
    <property type="match status" value="1"/>
</dbReference>
<evidence type="ECO:0000256" key="7">
    <source>
        <dbReference type="ARBA" id="ARBA00023224"/>
    </source>
</evidence>
<feature type="transmembrane region" description="Helical" evidence="8">
    <location>
        <begin position="100"/>
        <end position="120"/>
    </location>
</feature>
<dbReference type="EMBL" id="LR899011">
    <property type="protein sequence ID" value="CAD7085702.1"/>
    <property type="molecule type" value="Genomic_DNA"/>
</dbReference>
<dbReference type="FunCoup" id="A0A7R8YU30">
    <property type="interactions" value="11"/>
</dbReference>
<evidence type="ECO:0000256" key="5">
    <source>
        <dbReference type="ARBA" id="ARBA00023136"/>
    </source>
</evidence>
<dbReference type="InParanoid" id="A0A7R8YU30"/>
<feature type="transmembrane region" description="Helical" evidence="8">
    <location>
        <begin position="227"/>
        <end position="244"/>
    </location>
</feature>
<evidence type="ECO:0000256" key="8">
    <source>
        <dbReference type="RuleBase" id="RU363108"/>
    </source>
</evidence>
<evidence type="ECO:0000313" key="10">
    <source>
        <dbReference type="Proteomes" id="UP000594454"/>
    </source>
</evidence>
<dbReference type="GO" id="GO:0050909">
    <property type="term" value="P:sensory perception of taste"/>
    <property type="evidence" value="ECO:0007669"/>
    <property type="project" value="InterPro"/>
</dbReference>
<feature type="transmembrane region" description="Helical" evidence="8">
    <location>
        <begin position="191"/>
        <end position="215"/>
    </location>
</feature>
<dbReference type="Pfam" id="PF08395">
    <property type="entry name" value="7tm_7"/>
    <property type="match status" value="1"/>
</dbReference>
<evidence type="ECO:0000256" key="1">
    <source>
        <dbReference type="ARBA" id="ARBA00004651"/>
    </source>
</evidence>
<keyword evidence="10" id="KW-1185">Reference proteome</keyword>
<keyword evidence="3 8" id="KW-0812">Transmembrane</keyword>
<dbReference type="InterPro" id="IPR013604">
    <property type="entry name" value="7TM_chemorcpt"/>
</dbReference>
<feature type="transmembrane region" description="Helical" evidence="8">
    <location>
        <begin position="295"/>
        <end position="317"/>
    </location>
</feature>
<sequence length="452" mass="52508">MVLTGRIQPTLNPNQRLFLQDEIRYKHQLERIRRESADSEGLYTRKQSTADDPLLLDEYDSFYHTTKSLLVLFQIMGIMPIRRNPPKRGVERTSFKWSRVFVWAIFIYCLELVVVVLVGYDRVMNFIDNSEKKFDAIIYNVIFLSILVPHFLLPVAAWPNGPQAAVFKNMWTNYQLKYAKVTGRPLLFTHLYLLTWGLCIASWIISILVVLPQYYLQKDFEFWHTFAYYHIIAMLNGFCSLWYVNCTAFQFTSRALAANLQETLEQSRPAEKLTEYRHLWVDLSHMMQQLGKAYANMYGIYCLVIFFTTIIATYGAFSEIIDHGISLKELGLFMIAFYCMSLLFIICNEAHYASKSVGADFQDRLFNVNLTAVDNLTAKEVEMFLVAIEKNPPVMHLNGFANINRELLTSNISFMATYLVVLLQFKLSLLRQTILDAMRVNATMAKLQMNEN</sequence>
<dbReference type="OMA" id="CIASWII"/>
<accession>A0A7R8YU30</accession>
<comment type="function">
    <text evidence="8">Gustatory receptor which mediates acceptance or avoidance behavior, depending on its substrates.</text>
</comment>
<dbReference type="GO" id="GO:0030424">
    <property type="term" value="C:axon"/>
    <property type="evidence" value="ECO:0007669"/>
    <property type="project" value="TreeGrafter"/>
</dbReference>
<keyword evidence="5 8" id="KW-0472">Membrane</keyword>
<evidence type="ECO:0000256" key="6">
    <source>
        <dbReference type="ARBA" id="ARBA00023170"/>
    </source>
</evidence>
<dbReference type="GO" id="GO:0030425">
    <property type="term" value="C:dendrite"/>
    <property type="evidence" value="ECO:0007669"/>
    <property type="project" value="TreeGrafter"/>
</dbReference>
<dbReference type="OrthoDB" id="6625921at2759"/>
<feature type="transmembrane region" description="Helical" evidence="8">
    <location>
        <begin position="136"/>
        <end position="158"/>
    </location>
</feature>
<gene>
    <name evidence="9" type="ORF">HERILL_LOCUS8526</name>
</gene>
<organism evidence="9 10">
    <name type="scientific">Hermetia illucens</name>
    <name type="common">Black soldier fly</name>
    <dbReference type="NCBI Taxonomy" id="343691"/>
    <lineage>
        <taxon>Eukaryota</taxon>
        <taxon>Metazoa</taxon>
        <taxon>Ecdysozoa</taxon>
        <taxon>Arthropoda</taxon>
        <taxon>Hexapoda</taxon>
        <taxon>Insecta</taxon>
        <taxon>Pterygota</taxon>
        <taxon>Neoptera</taxon>
        <taxon>Endopterygota</taxon>
        <taxon>Diptera</taxon>
        <taxon>Brachycera</taxon>
        <taxon>Stratiomyomorpha</taxon>
        <taxon>Stratiomyidae</taxon>
        <taxon>Hermetiinae</taxon>
        <taxon>Hermetia</taxon>
    </lineage>
</organism>